<gene>
    <name evidence="7" type="ORF">L3Y34_007869</name>
</gene>
<dbReference type="GO" id="GO:0016020">
    <property type="term" value="C:membrane"/>
    <property type="evidence" value="ECO:0007669"/>
    <property type="project" value="UniProtKB-SubCell"/>
</dbReference>
<dbReference type="AlphaFoldDB" id="A0AAE9A1E7"/>
<sequence length="555" mass="64091">MSIPNETYYNFHDPYNIIAGVAMGFVSMIGVLCNYLVVTIFFENSSEKTSFNILNVTRAFVNLFILIALFLIVFLPTALLGYTPLLPLIASTLIIFFSMAFYTINENQTLITAVNRLCALYFPFQYTKLFGIKPTMLILSILWAWRLGEVIVPLCFIDFSVNKCYAYFSPDKLSWMVTSYDYCADVYNNTLLVAVIIFGLSTVLNIATFSKVLYFYRNKNRTDVVSKQKERKNIFLFFQTIIQDLLYVIDFSFTFYFNTLIDHRLWTFLSGTLIWQLIHALDGSLSNIYILGTTFLGLFLPKTVLGFSPYPPALESTLIHISNTLYLGNEYQIILVAVNRFIAMFLPVYYNKLCGFKSTLLILVLIYLVRIVIVIFETYDQLKVNCYTSFLLVALAWRYDFQAQCQFEDNILLVISITFAIMTAINGATLLKIISFYKSSKNESNETRKRIRRNVFLFFQTGLQDSLYLIDLSFMMKFSYLSEARVWSYISGTFVWECLHSIDGNSLRSNSRFIMIMFNEKLSLLRKRLLPTPSATHLAQKTFTVSVVSRLPEIN</sequence>
<feature type="transmembrane region" description="Helical" evidence="5">
    <location>
        <begin position="85"/>
        <end position="105"/>
    </location>
</feature>
<name>A0AAE9A1E7_CAEBR</name>
<comment type="subcellular location">
    <subcellularLocation>
        <location evidence="1">Membrane</location>
    </subcellularLocation>
</comment>
<evidence type="ECO:0000256" key="3">
    <source>
        <dbReference type="ARBA" id="ARBA00022989"/>
    </source>
</evidence>
<dbReference type="EMBL" id="CP090895">
    <property type="protein sequence ID" value="ULT88974.1"/>
    <property type="molecule type" value="Genomic_DNA"/>
</dbReference>
<feature type="transmembrane region" description="Helical" evidence="5">
    <location>
        <begin position="411"/>
        <end position="435"/>
    </location>
</feature>
<evidence type="ECO:0000259" key="6">
    <source>
        <dbReference type="PROSITE" id="PS50262"/>
    </source>
</evidence>
<proteinExistence type="predicted"/>
<feature type="transmembrane region" description="Helical" evidence="5">
    <location>
        <begin position="191"/>
        <end position="214"/>
    </location>
</feature>
<dbReference type="InterPro" id="IPR019430">
    <property type="entry name" value="7TM_GPCR_serpentine_rcpt_Srx"/>
</dbReference>
<reference evidence="7 8" key="1">
    <citation type="submission" date="2022-02" db="EMBL/GenBank/DDBJ databases">
        <title>Chromosome-level reference genomes for two strains of Caenorhabditis briggsae: an improved platform for comparative genomics.</title>
        <authorList>
            <person name="Stevens L."/>
            <person name="Andersen E.C."/>
        </authorList>
    </citation>
    <scope>NUCLEOTIDE SEQUENCE [LARGE SCALE GENOMIC DNA]</scope>
    <source>
        <strain evidence="7">QX1410_ONT</strain>
        <tissue evidence="7">Whole-organism</tissue>
    </source>
</reference>
<keyword evidence="3 5" id="KW-1133">Transmembrane helix</keyword>
<evidence type="ECO:0000256" key="4">
    <source>
        <dbReference type="ARBA" id="ARBA00023136"/>
    </source>
</evidence>
<feature type="transmembrane region" description="Helical" evidence="5">
    <location>
        <begin position="234"/>
        <end position="257"/>
    </location>
</feature>
<keyword evidence="2 5" id="KW-0812">Transmembrane</keyword>
<evidence type="ECO:0000313" key="8">
    <source>
        <dbReference type="Proteomes" id="UP000827892"/>
    </source>
</evidence>
<feature type="domain" description="G-protein coupled receptors family 1 profile" evidence="6">
    <location>
        <begin position="33"/>
        <end position="232"/>
    </location>
</feature>
<accession>A0AAE9A1E7</accession>
<feature type="transmembrane region" description="Helical" evidence="5">
    <location>
        <begin position="455"/>
        <end position="475"/>
    </location>
</feature>
<feature type="transmembrane region" description="Helical" evidence="5">
    <location>
        <begin position="15"/>
        <end position="38"/>
    </location>
</feature>
<feature type="transmembrane region" description="Helical" evidence="5">
    <location>
        <begin position="59"/>
        <end position="79"/>
    </location>
</feature>
<dbReference type="PROSITE" id="PS50262">
    <property type="entry name" value="G_PROTEIN_RECEP_F1_2"/>
    <property type="match status" value="1"/>
</dbReference>
<dbReference type="Proteomes" id="UP000827892">
    <property type="component" value="Chromosome V"/>
</dbReference>
<evidence type="ECO:0000256" key="1">
    <source>
        <dbReference type="ARBA" id="ARBA00004370"/>
    </source>
</evidence>
<feature type="transmembrane region" description="Helical" evidence="5">
    <location>
        <begin position="126"/>
        <end position="145"/>
    </location>
</feature>
<keyword evidence="4 5" id="KW-0472">Membrane</keyword>
<dbReference type="Gene3D" id="1.20.1070.10">
    <property type="entry name" value="Rhodopsin 7-helix transmembrane proteins"/>
    <property type="match status" value="1"/>
</dbReference>
<evidence type="ECO:0000256" key="2">
    <source>
        <dbReference type="ARBA" id="ARBA00022692"/>
    </source>
</evidence>
<feature type="transmembrane region" description="Helical" evidence="5">
    <location>
        <begin position="358"/>
        <end position="376"/>
    </location>
</feature>
<dbReference type="Pfam" id="PF10328">
    <property type="entry name" value="7TM_GPCR_Srx"/>
    <property type="match status" value="2"/>
</dbReference>
<evidence type="ECO:0000313" key="7">
    <source>
        <dbReference type="EMBL" id="ULT88974.1"/>
    </source>
</evidence>
<dbReference type="PANTHER" id="PTHR23013">
    <property type="entry name" value="SERPENTINE RECEPTOR"/>
    <property type="match status" value="1"/>
</dbReference>
<protein>
    <recommendedName>
        <fullName evidence="6">G-protein coupled receptors family 1 profile domain-containing protein</fullName>
    </recommendedName>
</protein>
<feature type="transmembrane region" description="Helical" evidence="5">
    <location>
        <begin position="288"/>
        <end position="311"/>
    </location>
</feature>
<dbReference type="PANTHER" id="PTHR23013:SF26">
    <property type="entry name" value="G-PROTEIN COUPLED RECEPTORS FAMILY 1 PROFILE DOMAIN-CONTAINING PROTEIN"/>
    <property type="match status" value="1"/>
</dbReference>
<organism evidence="7 8">
    <name type="scientific">Caenorhabditis briggsae</name>
    <dbReference type="NCBI Taxonomy" id="6238"/>
    <lineage>
        <taxon>Eukaryota</taxon>
        <taxon>Metazoa</taxon>
        <taxon>Ecdysozoa</taxon>
        <taxon>Nematoda</taxon>
        <taxon>Chromadorea</taxon>
        <taxon>Rhabditida</taxon>
        <taxon>Rhabditina</taxon>
        <taxon>Rhabditomorpha</taxon>
        <taxon>Rhabditoidea</taxon>
        <taxon>Rhabditidae</taxon>
        <taxon>Peloderinae</taxon>
        <taxon>Caenorhabditis</taxon>
    </lineage>
</organism>
<dbReference type="SUPFAM" id="SSF81321">
    <property type="entry name" value="Family A G protein-coupled receptor-like"/>
    <property type="match status" value="2"/>
</dbReference>
<evidence type="ECO:0000256" key="5">
    <source>
        <dbReference type="SAM" id="Phobius"/>
    </source>
</evidence>
<dbReference type="CDD" id="cd00637">
    <property type="entry name" value="7tm_classA_rhodopsin-like"/>
    <property type="match status" value="1"/>
</dbReference>
<dbReference type="InterPro" id="IPR017452">
    <property type="entry name" value="GPCR_Rhodpsn_7TM"/>
</dbReference>